<evidence type="ECO:0000313" key="1">
    <source>
        <dbReference type="EMBL" id="ADL24876.1"/>
    </source>
</evidence>
<dbReference type="AlphaFoldDB" id="D9S4X4"/>
<accession>D9S4X4</accession>
<organism evidence="1 2">
    <name type="scientific">Fibrobacter succinogenes (strain ATCC 19169 / S85)</name>
    <dbReference type="NCBI Taxonomy" id="59374"/>
    <lineage>
        <taxon>Bacteria</taxon>
        <taxon>Pseudomonadati</taxon>
        <taxon>Fibrobacterota</taxon>
        <taxon>Fibrobacteria</taxon>
        <taxon>Fibrobacterales</taxon>
        <taxon>Fibrobacteraceae</taxon>
        <taxon>Fibrobacter</taxon>
    </lineage>
</organism>
<gene>
    <name evidence="1" type="ordered locus">FSU_0141</name>
</gene>
<dbReference type="eggNOG" id="COG3271">
    <property type="taxonomic scope" value="Bacteria"/>
</dbReference>
<dbReference type="Gene3D" id="3.90.70.10">
    <property type="entry name" value="Cysteine proteinases"/>
    <property type="match status" value="1"/>
</dbReference>
<dbReference type="Proteomes" id="UP000000517">
    <property type="component" value="Chromosome"/>
</dbReference>
<reference evidence="2" key="1">
    <citation type="submission" date="2010-08" db="EMBL/GenBank/DDBJ databases">
        <title>Complete sequence of Fibrobacter succinogenes subsp. succinogenes S85.</title>
        <authorList>
            <person name="Durkin A.S."/>
            <person name="Nelson K.E."/>
            <person name="Morrison M."/>
            <person name="Forsberg C.W."/>
            <person name="Wilson D.B."/>
            <person name="Russell J.B."/>
            <person name="Cann I.K.O."/>
            <person name="Mackie R.I."/>
            <person name="White B.A."/>
        </authorList>
    </citation>
    <scope>NUCLEOTIDE SEQUENCE [LARGE SCALE GENOMIC DNA]</scope>
    <source>
        <strain evidence="2">ATCC 19169 / S85</strain>
    </source>
</reference>
<sequence>MYICVRIDDLMIKPPRLITRHSMDLKILPQPDDVTCGPTSLHAVYSYLGYNIPLKKLISEIEFLEEGGTLGVFLGIDALKRGFKATIYSYNLKIFDPTWSKLKMPELREKLVALHKAKHAPKLKKAIDAYIRFIDLGGTVATADLRASMFESYFKRGIPVLCGLSATYLYRSPREYTNEKDQSVFDDIHGEPMGHFVVLYGLDEKKQFMVADPDCTNPMANGPYYKVDKFRLIHSILLGVMTYDGNILVVEKK</sequence>
<proteinExistence type="predicted"/>
<dbReference type="STRING" id="59374.FSU_0141"/>
<dbReference type="KEGG" id="fsc:FSU_0141"/>
<dbReference type="HOGENOM" id="CLU_076551_0_0_0"/>
<dbReference type="EMBL" id="CP002158">
    <property type="protein sequence ID" value="ADL24876.1"/>
    <property type="molecule type" value="Genomic_DNA"/>
</dbReference>
<name>D9S4X4_FIBSS</name>
<evidence type="ECO:0008006" key="3">
    <source>
        <dbReference type="Google" id="ProtNLM"/>
    </source>
</evidence>
<protein>
    <recommendedName>
        <fullName evidence="3">Peptidase_C39 like family protein</fullName>
    </recommendedName>
</protein>
<dbReference type="PATRIC" id="fig|59374.8.peg.136"/>
<evidence type="ECO:0000313" key="2">
    <source>
        <dbReference type="Proteomes" id="UP000000517"/>
    </source>
</evidence>